<proteinExistence type="predicted"/>
<evidence type="ECO:0000313" key="2">
    <source>
        <dbReference type="Proteomes" id="UP001597347"/>
    </source>
</evidence>
<dbReference type="EMBL" id="JBHUEA010000040">
    <property type="protein sequence ID" value="MFD1723027.1"/>
    <property type="molecule type" value="Genomic_DNA"/>
</dbReference>
<dbReference type="Gene3D" id="1.10.510.10">
    <property type="entry name" value="Transferase(Phosphotransferase) domain 1"/>
    <property type="match status" value="1"/>
</dbReference>
<keyword evidence="2" id="KW-1185">Reference proteome</keyword>
<dbReference type="Proteomes" id="UP001597347">
    <property type="component" value="Unassembled WGS sequence"/>
</dbReference>
<name>A0ABW4LKB7_9MICO</name>
<feature type="non-terminal residue" evidence="1">
    <location>
        <position position="63"/>
    </location>
</feature>
<reference evidence="2" key="1">
    <citation type="journal article" date="2019" name="Int. J. Syst. Evol. Microbiol.">
        <title>The Global Catalogue of Microorganisms (GCM) 10K type strain sequencing project: providing services to taxonomists for standard genome sequencing and annotation.</title>
        <authorList>
            <consortium name="The Broad Institute Genomics Platform"/>
            <consortium name="The Broad Institute Genome Sequencing Center for Infectious Disease"/>
            <person name="Wu L."/>
            <person name="Ma J."/>
        </authorList>
    </citation>
    <scope>NUCLEOTIDE SEQUENCE [LARGE SCALE GENOMIC DNA]</scope>
    <source>
        <strain evidence="2">CGMCC 1.12471</strain>
    </source>
</reference>
<gene>
    <name evidence="1" type="ORF">ACFSBI_15865</name>
</gene>
<sequence length="63" mass="6339">MTDMETMSNGNGASGETLAALMADGRVDAARLQAIGTEVAEALEALHLTGAVHGAVDAETIVL</sequence>
<accession>A0ABW4LKB7</accession>
<dbReference type="RefSeq" id="WP_377936647.1">
    <property type="nucleotide sequence ID" value="NZ_JBHUEA010000040.1"/>
</dbReference>
<comment type="caution">
    <text evidence="1">The sequence shown here is derived from an EMBL/GenBank/DDBJ whole genome shotgun (WGS) entry which is preliminary data.</text>
</comment>
<organism evidence="1 2">
    <name type="scientific">Amnibacterium endophyticum</name>
    <dbReference type="NCBI Taxonomy" id="2109337"/>
    <lineage>
        <taxon>Bacteria</taxon>
        <taxon>Bacillati</taxon>
        <taxon>Actinomycetota</taxon>
        <taxon>Actinomycetes</taxon>
        <taxon>Micrococcales</taxon>
        <taxon>Microbacteriaceae</taxon>
        <taxon>Amnibacterium</taxon>
    </lineage>
</organism>
<evidence type="ECO:0000313" key="1">
    <source>
        <dbReference type="EMBL" id="MFD1723027.1"/>
    </source>
</evidence>
<protein>
    <submittedName>
        <fullName evidence="1">Uncharacterized protein</fullName>
    </submittedName>
</protein>